<evidence type="ECO:0000313" key="2">
    <source>
        <dbReference type="Proteomes" id="UP000442990"/>
    </source>
</evidence>
<protein>
    <submittedName>
        <fullName evidence="1">Uncharacterized protein</fullName>
    </submittedName>
</protein>
<gene>
    <name evidence="1" type="ORF">F8144_39415</name>
</gene>
<organism evidence="1 2">
    <name type="scientific">Streptomyces triticiradicis</name>
    <dbReference type="NCBI Taxonomy" id="2651189"/>
    <lineage>
        <taxon>Bacteria</taxon>
        <taxon>Bacillati</taxon>
        <taxon>Actinomycetota</taxon>
        <taxon>Actinomycetes</taxon>
        <taxon>Kitasatosporales</taxon>
        <taxon>Streptomycetaceae</taxon>
        <taxon>Streptomyces</taxon>
    </lineage>
</organism>
<name>A0A7J5D3J5_9ACTN</name>
<evidence type="ECO:0000313" key="1">
    <source>
        <dbReference type="EMBL" id="KAB1978514.1"/>
    </source>
</evidence>
<dbReference type="EMBL" id="WBKG01000052">
    <property type="protein sequence ID" value="KAB1978514.1"/>
    <property type="molecule type" value="Genomic_DNA"/>
</dbReference>
<dbReference type="Proteomes" id="UP000442990">
    <property type="component" value="Unassembled WGS sequence"/>
</dbReference>
<reference evidence="1 2" key="1">
    <citation type="submission" date="2019-09" db="EMBL/GenBank/DDBJ databases">
        <title>Isolation and identification of active actinomycetes.</title>
        <authorList>
            <person name="Yu Z."/>
            <person name="Han C."/>
            <person name="Yu B."/>
        </authorList>
    </citation>
    <scope>NUCLEOTIDE SEQUENCE [LARGE SCALE GENOMIC DNA]</scope>
    <source>
        <strain evidence="1 2">NEAU-H2</strain>
    </source>
</reference>
<sequence>MATTALAPPVSEPDPSAMLCSGSQVGPCARCGRPPHKYGQYGLPLCKWCFEPAREGWGNTVRFKDTRPGTST</sequence>
<accession>A0A7J5D3J5</accession>
<comment type="caution">
    <text evidence="1">The sequence shown here is derived from an EMBL/GenBank/DDBJ whole genome shotgun (WGS) entry which is preliminary data.</text>
</comment>
<keyword evidence="2" id="KW-1185">Reference proteome</keyword>
<proteinExistence type="predicted"/>
<dbReference type="AlphaFoldDB" id="A0A7J5D3J5"/>